<evidence type="ECO:0000256" key="7">
    <source>
        <dbReference type="ARBA" id="ARBA00022968"/>
    </source>
</evidence>
<evidence type="ECO:0000256" key="8">
    <source>
        <dbReference type="ARBA" id="ARBA00022989"/>
    </source>
</evidence>
<dbReference type="EMBL" id="CP111017">
    <property type="protein sequence ID" value="WAR07244.1"/>
    <property type="molecule type" value="Genomic_DNA"/>
</dbReference>
<dbReference type="Pfam" id="PF13733">
    <property type="entry name" value="Glyco_transf_7N"/>
    <property type="match status" value="2"/>
</dbReference>
<evidence type="ECO:0000256" key="2">
    <source>
        <dbReference type="ARBA" id="ARBA00004922"/>
    </source>
</evidence>
<feature type="compositionally biased region" description="Basic and acidic residues" evidence="11">
    <location>
        <begin position="627"/>
        <end position="667"/>
    </location>
</feature>
<feature type="domain" description="Galactosyltransferase C-terminal" evidence="13">
    <location>
        <begin position="200"/>
        <end position="266"/>
    </location>
</feature>
<name>A0ABY7EDK9_MYAAR</name>
<organism evidence="15 16">
    <name type="scientific">Mya arenaria</name>
    <name type="common">Soft-shell clam</name>
    <dbReference type="NCBI Taxonomy" id="6604"/>
    <lineage>
        <taxon>Eukaryota</taxon>
        <taxon>Metazoa</taxon>
        <taxon>Spiralia</taxon>
        <taxon>Lophotrochozoa</taxon>
        <taxon>Mollusca</taxon>
        <taxon>Bivalvia</taxon>
        <taxon>Autobranchia</taxon>
        <taxon>Heteroconchia</taxon>
        <taxon>Euheterodonta</taxon>
        <taxon>Imparidentia</taxon>
        <taxon>Neoheterodontei</taxon>
        <taxon>Myida</taxon>
        <taxon>Myoidea</taxon>
        <taxon>Myidae</taxon>
        <taxon>Mya</taxon>
    </lineage>
</organism>
<dbReference type="Pfam" id="PF02709">
    <property type="entry name" value="Glyco_transf_7C"/>
    <property type="match status" value="2"/>
</dbReference>
<dbReference type="CDD" id="cd00899">
    <property type="entry name" value="b4GalT"/>
    <property type="match status" value="1"/>
</dbReference>
<evidence type="ECO:0000256" key="9">
    <source>
        <dbReference type="ARBA" id="ARBA00023136"/>
    </source>
</evidence>
<keyword evidence="8 12" id="KW-1133">Transmembrane helix</keyword>
<evidence type="ECO:0000256" key="10">
    <source>
        <dbReference type="ARBA" id="ARBA00023180"/>
    </source>
</evidence>
<keyword evidence="9 12" id="KW-0472">Membrane</keyword>
<feature type="compositionally biased region" description="Basic and acidic residues" evidence="11">
    <location>
        <begin position="571"/>
        <end position="588"/>
    </location>
</feature>
<evidence type="ECO:0000313" key="15">
    <source>
        <dbReference type="EMBL" id="WAR07244.1"/>
    </source>
</evidence>
<sequence>MARRCYGSTSVVAFLMVCAALVSVINVGQLSVFLRTKRHTAYGPDTGLYSIGYTLRGNLSMESCQAVPDSLVGKLNIDLGAALKSPTPSKHQDMLPGGAWSPKSCVSRQRISIIIPFRDRQAHLDILVYNLVPVLKRQKVAFRIFVVEQFGNKTFNKGRLMNIGFTEARKHDEFDCFIFHDVDLIPEDDRNMYTCSDNPRHMSPALDKFNYTMLYKSLVGGVLSFRDKHFTKVNGYSNLYWGWGAEDDDMHKRLSLLKTSTTRYLKDGLNTLEYKLVETRLEKLWTRYRSRGDHLSLEFCQAVPNLLVGRLNIDLGAALKSPPPPALQDVLVGGAWSPKICVARQRIAIIIPFRDRQKHLDILVYNLIPVMKRQKVSFRIFVVEQYGNKTFNKGRLMNIGFTEARKHGEFDCFIFHDVDLVPEDDRNMYTCSENPRHMSPAVDKFNYTLPYKALVGGVLSIKAEHFFKINGYSNLYWGWGAEDDDLHKRLLASKISVDRPPITIGRYKMIKHDRKDVSQVRLQLLKTAKTRYLKDGLNTLEYKLVETRLEKLYTRIIANVGDPPKNQTEYPKTDVGDPPKNQTEHPKAVLDNPPTNLTEYSKADEGDPPKNQAEYPKAGVGDPPKNQTEHPKAVLDDPPKNRTEYPKADEGDSPKNRTEFPKADVGDPKSNQTENPIANVGDPPKNQTEHPIAVLGDPPKNRTKYPNADTENPIANVGDPPKNQTEHPIADLGNPPKNRTEYPKADVDDQPNNQIQYPKADVGDPPNNQTQYPIADESDPPNNLFIRGTFLYTA</sequence>
<accession>A0ABY7EDK9</accession>
<dbReference type="PANTHER" id="PTHR19300">
    <property type="entry name" value="BETA-1,4-GALACTOSYLTRANSFERASE"/>
    <property type="match status" value="1"/>
</dbReference>
<dbReference type="SUPFAM" id="SSF53448">
    <property type="entry name" value="Nucleotide-diphospho-sugar transferases"/>
    <property type="match status" value="2"/>
</dbReference>
<dbReference type="InterPro" id="IPR003859">
    <property type="entry name" value="Galactosyl_T"/>
</dbReference>
<evidence type="ECO:0000256" key="5">
    <source>
        <dbReference type="ARBA" id="ARBA00022679"/>
    </source>
</evidence>
<comment type="similarity">
    <text evidence="3">Belongs to the glycosyltransferase 7 family.</text>
</comment>
<proteinExistence type="inferred from homology"/>
<comment type="subcellular location">
    <subcellularLocation>
        <location evidence="1">Membrane</location>
        <topology evidence="1">Single-pass type II membrane protein</topology>
    </subcellularLocation>
</comment>
<keyword evidence="16" id="KW-1185">Reference proteome</keyword>
<evidence type="ECO:0000256" key="6">
    <source>
        <dbReference type="ARBA" id="ARBA00022692"/>
    </source>
</evidence>
<keyword evidence="4" id="KW-0328">Glycosyltransferase</keyword>
<feature type="region of interest" description="Disordered" evidence="11">
    <location>
        <begin position="560"/>
        <end position="782"/>
    </location>
</feature>
<evidence type="ECO:0000259" key="13">
    <source>
        <dbReference type="Pfam" id="PF02709"/>
    </source>
</evidence>
<keyword evidence="7" id="KW-0735">Signal-anchor</keyword>
<reference evidence="15" key="1">
    <citation type="submission" date="2022-11" db="EMBL/GenBank/DDBJ databases">
        <title>Centuries of genome instability and evolution in soft-shell clam transmissible cancer (bioRxiv).</title>
        <authorList>
            <person name="Hart S.F.M."/>
            <person name="Yonemitsu M.A."/>
            <person name="Giersch R.M."/>
            <person name="Beal B.F."/>
            <person name="Arriagada G."/>
            <person name="Davis B.W."/>
            <person name="Ostrander E.A."/>
            <person name="Goff S.P."/>
            <person name="Metzger M.J."/>
        </authorList>
    </citation>
    <scope>NUCLEOTIDE SEQUENCE</scope>
    <source>
        <strain evidence="15">MELC-2E11</strain>
        <tissue evidence="15">Siphon/mantle</tissue>
    </source>
</reference>
<evidence type="ECO:0000259" key="14">
    <source>
        <dbReference type="Pfam" id="PF13733"/>
    </source>
</evidence>
<dbReference type="PRINTS" id="PR02050">
    <property type="entry name" value="B14GALTRFASE"/>
</dbReference>
<evidence type="ECO:0000256" key="1">
    <source>
        <dbReference type="ARBA" id="ARBA00004606"/>
    </source>
</evidence>
<evidence type="ECO:0000256" key="11">
    <source>
        <dbReference type="SAM" id="MobiDB-lite"/>
    </source>
</evidence>
<evidence type="ECO:0000313" key="16">
    <source>
        <dbReference type="Proteomes" id="UP001164746"/>
    </source>
</evidence>
<dbReference type="InterPro" id="IPR027791">
    <property type="entry name" value="Galactosyl_T_C"/>
</dbReference>
<dbReference type="InterPro" id="IPR027995">
    <property type="entry name" value="Galactosyl_T_N"/>
</dbReference>
<feature type="domain" description="Galactosyltransferase N-terminal" evidence="14">
    <location>
        <begin position="64"/>
        <end position="196"/>
    </location>
</feature>
<protein>
    <submittedName>
        <fullName evidence="15">BRE4-like protein</fullName>
    </submittedName>
</protein>
<dbReference type="Gene3D" id="3.90.550.10">
    <property type="entry name" value="Spore Coat Polysaccharide Biosynthesis Protein SpsA, Chain A"/>
    <property type="match status" value="2"/>
</dbReference>
<feature type="compositionally biased region" description="Basic and acidic residues" evidence="11">
    <location>
        <begin position="738"/>
        <end position="747"/>
    </location>
</feature>
<evidence type="ECO:0000256" key="3">
    <source>
        <dbReference type="ARBA" id="ARBA00005735"/>
    </source>
</evidence>
<keyword evidence="5" id="KW-0808">Transferase</keyword>
<dbReference type="PANTHER" id="PTHR19300:SF57">
    <property type="entry name" value="BETA-1,4-N-ACETYLGALACTOSAMINYLTRANSFERASE"/>
    <property type="match status" value="1"/>
</dbReference>
<evidence type="ECO:0000256" key="4">
    <source>
        <dbReference type="ARBA" id="ARBA00022676"/>
    </source>
</evidence>
<gene>
    <name evidence="15" type="ORF">MAR_017202</name>
</gene>
<comment type="pathway">
    <text evidence="2">Protein modification; protein glycosylation.</text>
</comment>
<dbReference type="Proteomes" id="UP001164746">
    <property type="component" value="Chromosome 6"/>
</dbReference>
<feature type="domain" description="Galactosyltransferase C-terminal" evidence="13">
    <location>
        <begin position="436"/>
        <end position="513"/>
    </location>
</feature>
<evidence type="ECO:0000256" key="12">
    <source>
        <dbReference type="SAM" id="Phobius"/>
    </source>
</evidence>
<feature type="transmembrane region" description="Helical" evidence="12">
    <location>
        <begin position="12"/>
        <end position="34"/>
    </location>
</feature>
<keyword evidence="10" id="KW-0325">Glycoprotein</keyword>
<keyword evidence="6 12" id="KW-0812">Transmembrane</keyword>
<dbReference type="InterPro" id="IPR029044">
    <property type="entry name" value="Nucleotide-diphossugar_trans"/>
</dbReference>
<feature type="domain" description="Galactosyltransferase N-terminal" evidence="14">
    <location>
        <begin position="300"/>
        <end position="432"/>
    </location>
</feature>